<keyword evidence="1" id="KW-0645">Protease</keyword>
<keyword evidence="4" id="KW-0378">Hydrolase</keyword>
<dbReference type="InterPro" id="IPR012337">
    <property type="entry name" value="RNaseH-like_sf"/>
</dbReference>
<evidence type="ECO:0000256" key="8">
    <source>
        <dbReference type="ARBA" id="ARBA00022932"/>
    </source>
</evidence>
<dbReference type="OrthoDB" id="115435at2759"/>
<evidence type="ECO:0000256" key="3">
    <source>
        <dbReference type="ARBA" id="ARBA00022750"/>
    </source>
</evidence>
<reference evidence="12 13" key="1">
    <citation type="journal article" date="2017" name="Genome Biol. Evol.">
        <title>Phytophthora megakarya and P. palmivora, closely related causal agents of cacao black pod rot, underwent increases in genome sizes and gene numbers by different mechanisms.</title>
        <authorList>
            <person name="Ali S.S."/>
            <person name="Shao J."/>
            <person name="Lary D.J."/>
            <person name="Kronmiller B."/>
            <person name="Shen D."/>
            <person name="Strem M.D."/>
            <person name="Amoako-Attah I."/>
            <person name="Akrofi A.Y."/>
            <person name="Begoude B.A."/>
            <person name="Ten Hoopen G.M."/>
            <person name="Coulibaly K."/>
            <person name="Kebe B.I."/>
            <person name="Melnick R.L."/>
            <person name="Guiltinan M.J."/>
            <person name="Tyler B.M."/>
            <person name="Meinhardt L.W."/>
            <person name="Bailey B.A."/>
        </authorList>
    </citation>
    <scope>NUCLEOTIDE SEQUENCE [LARGE SCALE GENOMIC DNA]</scope>
    <source>
        <strain evidence="13">sbr112.9</strain>
    </source>
</reference>
<dbReference type="Pfam" id="PF24626">
    <property type="entry name" value="SH3_Tf2-1"/>
    <property type="match status" value="1"/>
</dbReference>
<dbReference type="GO" id="GO:0006508">
    <property type="term" value="P:proteolysis"/>
    <property type="evidence" value="ECO:0007669"/>
    <property type="project" value="UniProtKB-KW"/>
</dbReference>
<dbReference type="Pfam" id="PF17921">
    <property type="entry name" value="Integrase_H2C2"/>
    <property type="match status" value="1"/>
</dbReference>
<evidence type="ECO:0000256" key="7">
    <source>
        <dbReference type="ARBA" id="ARBA00022918"/>
    </source>
</evidence>
<keyword evidence="8" id="KW-0808">Transferase</keyword>
<keyword evidence="3" id="KW-0064">Aspartyl protease</keyword>
<dbReference type="PROSITE" id="PS50994">
    <property type="entry name" value="INTEGRASE"/>
    <property type="match status" value="1"/>
</dbReference>
<accession>A0A2P4YIW2</accession>
<keyword evidence="2" id="KW-0479">Metal-binding</keyword>
<dbReference type="GO" id="GO:0003887">
    <property type="term" value="F:DNA-directed DNA polymerase activity"/>
    <property type="evidence" value="ECO:0007669"/>
    <property type="project" value="UniProtKB-KW"/>
</dbReference>
<dbReference type="GO" id="GO:0006310">
    <property type="term" value="P:DNA recombination"/>
    <property type="evidence" value="ECO:0007669"/>
    <property type="project" value="UniProtKB-KW"/>
</dbReference>
<dbReference type="InterPro" id="IPR001584">
    <property type="entry name" value="Integrase_cat-core"/>
</dbReference>
<keyword evidence="7" id="KW-0695">RNA-directed DNA polymerase</keyword>
<evidence type="ECO:0000256" key="5">
    <source>
        <dbReference type="ARBA" id="ARBA00022842"/>
    </source>
</evidence>
<dbReference type="InterPro" id="IPR056924">
    <property type="entry name" value="SH3_Tf2-1"/>
</dbReference>
<evidence type="ECO:0000313" key="12">
    <source>
        <dbReference type="EMBL" id="POM77758.1"/>
    </source>
</evidence>
<comment type="caution">
    <text evidence="12">The sequence shown here is derived from an EMBL/GenBank/DDBJ whole genome shotgun (WGS) entry which is preliminary data.</text>
</comment>
<dbReference type="InterPro" id="IPR036397">
    <property type="entry name" value="RNaseH_sf"/>
</dbReference>
<sequence length="377" mass="42438">MSGHLGQGKTYQMVSQTFWWSRMYKWVAHYVKTCETCQRARPSGHASAPLQSLPAPADCWKSMSLDFVFGLPADDKGNTAILVFVCRLSKIVRLAPVRDQVIGKQAAQLFLDSVFRAHDLPETIVSDRDPRFTGAFWDTLFQLLGTKLTMSTADHPQTDGQTERVNRVLEDTLRSICAEAPRSWSDQLPMVEFALNNAVHASTGFTPFYLNGLRHPQLPLTLRGGTDASIVSGGEARKAFSSQVSEIKPESLKRQLTSFIDNRLTLISRVRDAMALAQDRQKEYSDMKGRGNLSVFKGGSIKLKHRFIGPFAVLARHGAVYTIDLPKSMATHPTFYVGRLKRYQVLLLGRRKTKVRTHLLETRLSPLDNRSCRCRRL</sequence>
<evidence type="ECO:0000256" key="2">
    <source>
        <dbReference type="ARBA" id="ARBA00022723"/>
    </source>
</evidence>
<keyword evidence="5" id="KW-0460">Magnesium</keyword>
<keyword evidence="13" id="KW-1185">Reference proteome</keyword>
<proteinExistence type="predicted"/>
<evidence type="ECO:0000256" key="10">
    <source>
        <dbReference type="ARBA" id="ARBA00023172"/>
    </source>
</evidence>
<feature type="domain" description="Integrase catalytic" evidence="11">
    <location>
        <begin position="52"/>
        <end position="215"/>
    </location>
</feature>
<dbReference type="GO" id="GO:0003964">
    <property type="term" value="F:RNA-directed DNA polymerase activity"/>
    <property type="evidence" value="ECO:0007669"/>
    <property type="project" value="UniProtKB-KW"/>
</dbReference>
<evidence type="ECO:0000259" key="11">
    <source>
        <dbReference type="PROSITE" id="PS50994"/>
    </source>
</evidence>
<dbReference type="EMBL" id="NCKW01002354">
    <property type="protein sequence ID" value="POM77758.1"/>
    <property type="molecule type" value="Genomic_DNA"/>
</dbReference>
<dbReference type="InterPro" id="IPR050951">
    <property type="entry name" value="Retrovirus_Pol_polyprotein"/>
</dbReference>
<gene>
    <name evidence="12" type="ORF">PHPALM_4807</name>
</gene>
<dbReference type="AlphaFoldDB" id="A0A2P4YIW2"/>
<evidence type="ECO:0000256" key="6">
    <source>
        <dbReference type="ARBA" id="ARBA00022908"/>
    </source>
</evidence>
<keyword evidence="6" id="KW-0229">DNA integration</keyword>
<keyword evidence="9" id="KW-0238">DNA-binding</keyword>
<dbReference type="PANTHER" id="PTHR37984">
    <property type="entry name" value="PROTEIN CBG26694"/>
    <property type="match status" value="1"/>
</dbReference>
<dbReference type="GO" id="GO:0015074">
    <property type="term" value="P:DNA integration"/>
    <property type="evidence" value="ECO:0007669"/>
    <property type="project" value="UniProtKB-KW"/>
</dbReference>
<dbReference type="Gene3D" id="1.10.340.70">
    <property type="match status" value="1"/>
</dbReference>
<dbReference type="PANTHER" id="PTHR37984:SF5">
    <property type="entry name" value="PROTEIN NYNRIN-LIKE"/>
    <property type="match status" value="1"/>
</dbReference>
<dbReference type="Gene3D" id="3.30.420.10">
    <property type="entry name" value="Ribonuclease H-like superfamily/Ribonuclease H"/>
    <property type="match status" value="1"/>
</dbReference>
<keyword evidence="10" id="KW-0233">DNA recombination</keyword>
<dbReference type="InterPro" id="IPR041588">
    <property type="entry name" value="Integrase_H2C2"/>
</dbReference>
<organism evidence="12 13">
    <name type="scientific">Phytophthora palmivora</name>
    <dbReference type="NCBI Taxonomy" id="4796"/>
    <lineage>
        <taxon>Eukaryota</taxon>
        <taxon>Sar</taxon>
        <taxon>Stramenopiles</taxon>
        <taxon>Oomycota</taxon>
        <taxon>Peronosporomycetes</taxon>
        <taxon>Peronosporales</taxon>
        <taxon>Peronosporaceae</taxon>
        <taxon>Phytophthora</taxon>
    </lineage>
</organism>
<keyword evidence="8" id="KW-0548">Nucleotidyltransferase</keyword>
<name>A0A2P4YIW2_9STRA</name>
<evidence type="ECO:0000256" key="4">
    <source>
        <dbReference type="ARBA" id="ARBA00022801"/>
    </source>
</evidence>
<dbReference type="SUPFAM" id="SSF53098">
    <property type="entry name" value="Ribonuclease H-like"/>
    <property type="match status" value="1"/>
</dbReference>
<evidence type="ECO:0000256" key="1">
    <source>
        <dbReference type="ARBA" id="ARBA00022670"/>
    </source>
</evidence>
<dbReference type="Proteomes" id="UP000237271">
    <property type="component" value="Unassembled WGS sequence"/>
</dbReference>
<keyword evidence="8" id="KW-0239">DNA-directed DNA polymerase</keyword>
<dbReference type="GO" id="GO:0046872">
    <property type="term" value="F:metal ion binding"/>
    <property type="evidence" value="ECO:0007669"/>
    <property type="project" value="UniProtKB-KW"/>
</dbReference>
<evidence type="ECO:0000256" key="9">
    <source>
        <dbReference type="ARBA" id="ARBA00023125"/>
    </source>
</evidence>
<protein>
    <submittedName>
        <fullName evidence="12">DNA/RNA polymerase</fullName>
    </submittedName>
</protein>
<dbReference type="GO" id="GO:0003677">
    <property type="term" value="F:DNA binding"/>
    <property type="evidence" value="ECO:0007669"/>
    <property type="project" value="UniProtKB-KW"/>
</dbReference>
<evidence type="ECO:0000313" key="13">
    <source>
        <dbReference type="Proteomes" id="UP000237271"/>
    </source>
</evidence>
<dbReference type="GO" id="GO:0004190">
    <property type="term" value="F:aspartic-type endopeptidase activity"/>
    <property type="evidence" value="ECO:0007669"/>
    <property type="project" value="UniProtKB-KW"/>
</dbReference>